<keyword evidence="1" id="KW-1133">Transmembrane helix</keyword>
<dbReference type="InterPro" id="IPR052918">
    <property type="entry name" value="Motility_Chemotaxis_Reg"/>
</dbReference>
<evidence type="ECO:0000256" key="1">
    <source>
        <dbReference type="SAM" id="Phobius"/>
    </source>
</evidence>
<dbReference type="AlphaFoldDB" id="A0A1N6F4N7"/>
<dbReference type="SUPFAM" id="SSF63829">
    <property type="entry name" value="Calcium-dependent phosphotriesterase"/>
    <property type="match status" value="1"/>
</dbReference>
<reference evidence="3" key="1">
    <citation type="submission" date="2016-12" db="EMBL/GenBank/DDBJ databases">
        <authorList>
            <person name="Varghese N."/>
            <person name="Submissions S."/>
        </authorList>
    </citation>
    <scope>NUCLEOTIDE SEQUENCE [LARGE SCALE GENOMIC DNA]</scope>
    <source>
        <strain evidence="3">DSM 16779</strain>
    </source>
</reference>
<dbReference type="PANTHER" id="PTHR35580">
    <property type="entry name" value="CELL SURFACE GLYCOPROTEIN (S-LAYER PROTEIN)-LIKE PROTEIN"/>
    <property type="match status" value="1"/>
</dbReference>
<feature type="transmembrane region" description="Helical" evidence="1">
    <location>
        <begin position="36"/>
        <end position="54"/>
    </location>
</feature>
<protein>
    <submittedName>
        <fullName evidence="2">Gliding motility-associated C-terminal domain-containing protein</fullName>
    </submittedName>
</protein>
<dbReference type="InterPro" id="IPR011047">
    <property type="entry name" value="Quinoprotein_ADH-like_sf"/>
</dbReference>
<accession>A0A1N6F4N7</accession>
<keyword evidence="3" id="KW-1185">Reference proteome</keyword>
<organism evidence="2 3">
    <name type="scientific">Chryseobacterium scophthalmum</name>
    <dbReference type="NCBI Taxonomy" id="59733"/>
    <lineage>
        <taxon>Bacteria</taxon>
        <taxon>Pseudomonadati</taxon>
        <taxon>Bacteroidota</taxon>
        <taxon>Flavobacteriia</taxon>
        <taxon>Flavobacteriales</taxon>
        <taxon>Weeksellaceae</taxon>
        <taxon>Chryseobacterium group</taxon>
        <taxon>Chryseobacterium</taxon>
    </lineage>
</organism>
<gene>
    <name evidence="2" type="ORF">SAMN05421769_0987</name>
</gene>
<dbReference type="Pfam" id="PF13585">
    <property type="entry name" value="CHU_C"/>
    <property type="match status" value="1"/>
</dbReference>
<dbReference type="EMBL" id="FSRQ01000001">
    <property type="protein sequence ID" value="SIN90252.1"/>
    <property type="molecule type" value="Genomic_DNA"/>
</dbReference>
<keyword evidence="1" id="KW-0472">Membrane</keyword>
<dbReference type="Proteomes" id="UP000184782">
    <property type="component" value="Unassembled WGS sequence"/>
</dbReference>
<evidence type="ECO:0000313" key="3">
    <source>
        <dbReference type="Proteomes" id="UP000184782"/>
    </source>
</evidence>
<sequence length="1141" mass="126803">MHHILHSESRIHDLLIRIRSLFDYICGKLIMMRKTLLLFSIISCAFLFGQNIIWDFQTTSTINQSQHFITFSDTDSQGNIYVGGRYGRLAFPSVNNITFGSISNTTSSTELSRAVIAKFDKNKNVIWVKEISSSYGSGINSLVIDKQDNVVVTGYTDGQNLKLNPNSNTIFDTGITSSSSFLVKLSSAGNFIFGNIYNYVGNMTCTIDENNNIISTGNYVNYLPVAITDFDPSPTNVYTLPAPNGLFIMKNLQDGTFSWARPIHAHNTPSINTVKTDKNNNIIVIGNYEAYLKIDNVTYPANTSSSNRSFVAKFNNNGNFLWHRNLTYYSSGGFASNSKIDIDSDHNIYTATTYYQPQTVSFPNQTFQAPDGGRNIIYKIDTTGNLVWRSIIKGEDAYDFLSIKLNPDNTINFFVSYQNDKIIKVINGHNNSEETVHRLDINLNYNYLSQNSKAFYLKFRNDGKLIFNKSDFSSSSYSQNVDYEGNIILVGYYDDYQDFDPDQDIKNIKYTSGDISGFIQKFGKCYNGTPDGAKTQTFCSLSNPKIQDLHPNTSYTTWYDSPLSIVPLPANTLLQNNVTYYASVQDESCPLNPKRLPVKVIIKTSPLPLSVSDFYFCSNVYGMTFNQLNINNNQNIRFYNANGDILGNYSNITPGVQYYVVQYVEECESEKVPFKVFSLQDTGPIANPIQPFCAIDQPTIANLQITGQNIKWYDATNNILPTTTPLVNGQTYFASQTINGCESTKISIQVTLNTTPKPVANMDQDFCESANPRLANLVVNGTGLIYYDAAGNVLPLTTPLVHGQTYFVTQTLNGCESEKLAIAVTLSQNNVPADNYRTSLCNVSTGNTMVVDLTSYQSNLIANPNNYIFNYTTQTGAPITIPTNYTLNIGSNVINVKVATADGCFKNVVLELVLNPKPIITLPEDLDFCKGKTVTLDAGTGFTSYLWNTGATTQTINVSSPGNYSVIVTNMFGCSNTDNIQLSYSVLAEIVSVNINNNSATVILSASGNYEYSLDNSSWQDSNVFSNLGMGEYIVYARTKSGCIIGQKPFSIFNIPNAISPNGDGINDKWKIAGLENYSGSEIHVFDRKGVLVFKQIINKKPLEWDGKINGSPIPTGNYWYSIKVSDGRNYTGWLLIKNRE</sequence>
<keyword evidence="1" id="KW-0812">Transmembrane</keyword>
<proteinExistence type="predicted"/>
<name>A0A1N6F4N7_9FLAO</name>
<dbReference type="InterPro" id="IPR026341">
    <property type="entry name" value="T9SS_type_B"/>
</dbReference>
<dbReference type="SUPFAM" id="SSF50998">
    <property type="entry name" value="Quinoprotein alcohol dehydrogenase-like"/>
    <property type="match status" value="1"/>
</dbReference>
<evidence type="ECO:0000313" key="2">
    <source>
        <dbReference type="EMBL" id="SIN90252.1"/>
    </source>
</evidence>
<dbReference type="PANTHER" id="PTHR35580:SF1">
    <property type="entry name" value="PHYTASE-LIKE DOMAIN-CONTAINING PROTEIN"/>
    <property type="match status" value="1"/>
</dbReference>
<dbReference type="NCBIfam" id="TIGR04131">
    <property type="entry name" value="Bac_Flav_CTERM"/>
    <property type="match status" value="1"/>
</dbReference>
<dbReference type="STRING" id="59733.SAMN05421769_0987"/>